<dbReference type="GO" id="GO:0006887">
    <property type="term" value="P:exocytosis"/>
    <property type="evidence" value="ECO:0007669"/>
    <property type="project" value="UniProtKB-KW"/>
</dbReference>
<comment type="similarity">
    <text evidence="1 3">Belongs to the EXO70 family.</text>
</comment>
<dbReference type="Gene3D" id="3.40.190.10">
    <property type="entry name" value="Periplasmic binding protein-like II"/>
    <property type="match status" value="1"/>
</dbReference>
<keyword evidence="2 3" id="KW-0813">Transport</keyword>
<dbReference type="GO" id="GO:0000145">
    <property type="term" value="C:exocyst"/>
    <property type="evidence" value="ECO:0007669"/>
    <property type="project" value="InterPro"/>
</dbReference>
<comment type="caution">
    <text evidence="5">The sequence shown here is derived from an EMBL/GenBank/DDBJ whole genome shotgun (WGS) entry which is preliminary data.</text>
</comment>
<dbReference type="SUPFAM" id="SSF56112">
    <property type="entry name" value="Protein kinase-like (PK-like)"/>
    <property type="match status" value="1"/>
</dbReference>
<dbReference type="InterPro" id="IPR046364">
    <property type="entry name" value="Exo70_C"/>
</dbReference>
<protein>
    <recommendedName>
        <fullName evidence="3">Exocyst subunit Exo70 family protein</fullName>
    </recommendedName>
</protein>
<dbReference type="EMBL" id="QGKY02000089">
    <property type="protein sequence ID" value="KAF2610832.1"/>
    <property type="molecule type" value="Genomic_DNA"/>
</dbReference>
<evidence type="ECO:0000256" key="3">
    <source>
        <dbReference type="RuleBase" id="RU365026"/>
    </source>
</evidence>
<dbReference type="AlphaFoldDB" id="A0A8S9LWB9"/>
<comment type="function">
    <text evidence="3">Component of the exocyst complex.</text>
</comment>
<feature type="domain" description="Exocyst complex subunit Exo70 C-terminal" evidence="4">
    <location>
        <begin position="108"/>
        <end position="255"/>
    </location>
</feature>
<proteinExistence type="inferred from homology"/>
<evidence type="ECO:0000313" key="5">
    <source>
        <dbReference type="EMBL" id="KAF2610832.1"/>
    </source>
</evidence>
<accession>A0A8S9LWB9</accession>
<dbReference type="InterPro" id="IPR004140">
    <property type="entry name" value="Exo70"/>
</dbReference>
<dbReference type="InterPro" id="IPR016159">
    <property type="entry name" value="Cullin_repeat-like_dom_sf"/>
</dbReference>
<keyword evidence="3" id="KW-0268">Exocytosis</keyword>
<evidence type="ECO:0000256" key="1">
    <source>
        <dbReference type="ARBA" id="ARBA00006756"/>
    </source>
</evidence>
<reference evidence="5" key="1">
    <citation type="submission" date="2019-12" db="EMBL/GenBank/DDBJ databases">
        <title>Genome sequencing and annotation of Brassica cretica.</title>
        <authorList>
            <person name="Studholme D.J."/>
            <person name="Sarris P.F."/>
        </authorList>
    </citation>
    <scope>NUCLEOTIDE SEQUENCE</scope>
    <source>
        <strain evidence="5">PFS-102/07</strain>
        <tissue evidence="5">Leaf</tissue>
    </source>
</reference>
<sequence>MHVTASSLAFYPSPCQFTTMPFSLPLAVNPTLLPVSFHRFLLRRNSPEMPQIAPVVVEREQIRLGLPIKGRMAADAIDLLKDCQLFVKQVNPRQYVAPANLQLRPSLGSEKTEYREVMRGLGDCARATFLEFKSAIASDVSSHPFLGGAVHPLTNYVMNYLMALTDFSQTLDSLLMEHEDVEDLTIPPSPPDVINPEEEEFTYDSPEKFVAMKRHFCSIASVLEANLQVKSKLYRDISLRHIFLLNNIHYMTRKNVGCFFTEMLLGKPLFPGKNVVHQLVLMTDFLGTPTPESISRVSHSIILRKTCSIFSLAD</sequence>
<dbReference type="InterPro" id="IPR011009">
    <property type="entry name" value="Kinase-like_dom_sf"/>
</dbReference>
<dbReference type="SUPFAM" id="SSF74788">
    <property type="entry name" value="Cullin repeat-like"/>
    <property type="match status" value="1"/>
</dbReference>
<evidence type="ECO:0000256" key="2">
    <source>
        <dbReference type="ARBA" id="ARBA00022448"/>
    </source>
</evidence>
<gene>
    <name evidence="5" type="ORF">F2Q70_00009571</name>
</gene>
<dbReference type="GO" id="GO:0015031">
    <property type="term" value="P:protein transport"/>
    <property type="evidence" value="ECO:0007669"/>
    <property type="project" value="UniProtKB-KW"/>
</dbReference>
<name>A0A8S9LWB9_BRACR</name>
<organism evidence="5">
    <name type="scientific">Brassica cretica</name>
    <name type="common">Mustard</name>
    <dbReference type="NCBI Taxonomy" id="69181"/>
    <lineage>
        <taxon>Eukaryota</taxon>
        <taxon>Viridiplantae</taxon>
        <taxon>Streptophyta</taxon>
        <taxon>Embryophyta</taxon>
        <taxon>Tracheophyta</taxon>
        <taxon>Spermatophyta</taxon>
        <taxon>Magnoliopsida</taxon>
        <taxon>eudicotyledons</taxon>
        <taxon>Gunneridae</taxon>
        <taxon>Pentapetalae</taxon>
        <taxon>rosids</taxon>
        <taxon>malvids</taxon>
        <taxon>Brassicales</taxon>
        <taxon>Brassicaceae</taxon>
        <taxon>Brassiceae</taxon>
        <taxon>Brassica</taxon>
    </lineage>
</organism>
<dbReference type="GO" id="GO:0005546">
    <property type="term" value="F:phosphatidylinositol-4,5-bisphosphate binding"/>
    <property type="evidence" value="ECO:0007669"/>
    <property type="project" value="InterPro"/>
</dbReference>
<dbReference type="Gene3D" id="1.20.1280.170">
    <property type="entry name" value="Exocyst complex component Exo70"/>
    <property type="match status" value="1"/>
</dbReference>
<evidence type="ECO:0000259" key="4">
    <source>
        <dbReference type="Pfam" id="PF03081"/>
    </source>
</evidence>
<dbReference type="PANTHER" id="PTHR12542">
    <property type="entry name" value="EXOCYST COMPLEX PROTEIN EXO70"/>
    <property type="match status" value="1"/>
</dbReference>
<dbReference type="Pfam" id="PF03081">
    <property type="entry name" value="Exo70_C"/>
    <property type="match status" value="1"/>
</dbReference>
<dbReference type="PANTHER" id="PTHR12542:SF49">
    <property type="entry name" value="EXOCYST SUBUNIT EXO70 FAMILY PROTEIN"/>
    <property type="match status" value="1"/>
</dbReference>
<keyword evidence="3" id="KW-0653">Protein transport</keyword>